<keyword evidence="1" id="KW-1133">Transmembrane helix</keyword>
<dbReference type="AlphaFoldDB" id="A0A508X0L2"/>
<keyword evidence="1" id="KW-0472">Membrane</keyword>
<reference evidence="2 4" key="2">
    <citation type="journal article" date="2018" name="FEMS Microbiol. Ecol.">
        <title>Co-invading symbiotic mutualists of Medicago polymorpha retain high ancestral diversity and contain diverse accessory genomes.</title>
        <authorList>
            <person name="Porter S.S."/>
            <person name="Faber-Hammond J.J."/>
            <person name="Friesen M.L."/>
        </authorList>
    </citation>
    <scope>NUCLEOTIDE SEQUENCE [LARGE SCALE GENOMIC DNA]</scope>
    <source>
        <strain evidence="2 4">Str16</strain>
    </source>
</reference>
<protein>
    <recommendedName>
        <fullName evidence="5">Transmembrane protein</fullName>
    </recommendedName>
</protein>
<dbReference type="EMBL" id="NBUC01000181">
    <property type="protein sequence ID" value="PLT92433.1"/>
    <property type="molecule type" value="Genomic_DNA"/>
</dbReference>
<evidence type="ECO:0008006" key="5">
    <source>
        <dbReference type="Google" id="ProtNLM"/>
    </source>
</evidence>
<dbReference type="EMBL" id="CABFNB010000117">
    <property type="protein sequence ID" value="VTZ63402.1"/>
    <property type="molecule type" value="Genomic_DNA"/>
</dbReference>
<keyword evidence="1" id="KW-0812">Transmembrane</keyword>
<name>A0A508X0L2_9HYPH</name>
<evidence type="ECO:0000313" key="3">
    <source>
        <dbReference type="EMBL" id="VTZ63402.1"/>
    </source>
</evidence>
<keyword evidence="4" id="KW-1185">Reference proteome</keyword>
<accession>A0A508X0L2</accession>
<gene>
    <name evidence="2" type="ORF">BMJ33_33035</name>
    <name evidence="3" type="ORF">EMEDMD4_50079</name>
</gene>
<evidence type="ECO:0000313" key="4">
    <source>
        <dbReference type="Proteomes" id="UP001190825"/>
    </source>
</evidence>
<dbReference type="Proteomes" id="UP001190825">
    <property type="component" value="Unassembled WGS sequence"/>
</dbReference>
<proteinExistence type="predicted"/>
<feature type="transmembrane region" description="Helical" evidence="1">
    <location>
        <begin position="6"/>
        <end position="23"/>
    </location>
</feature>
<reference evidence="3" key="3">
    <citation type="submission" date="2019-06" db="EMBL/GenBank/DDBJ databases">
        <authorList>
            <person name="Le Quere A."/>
            <person name="Colella S."/>
        </authorList>
    </citation>
    <scope>NUCLEOTIDE SEQUENCE</scope>
    <source>
        <strain evidence="3">EmedicaeMD41</strain>
    </source>
</reference>
<feature type="transmembrane region" description="Helical" evidence="1">
    <location>
        <begin position="30"/>
        <end position="51"/>
    </location>
</feature>
<dbReference type="Proteomes" id="UP000507954">
    <property type="component" value="Unassembled WGS sequence"/>
</dbReference>
<evidence type="ECO:0000313" key="2">
    <source>
        <dbReference type="EMBL" id="PLT92433.1"/>
    </source>
</evidence>
<sequence length="56" mass="6143">MLYWVPRLVVSALVLLVLGMDLFPRTPEEVACTLLIIVGGLGLLSATLHLFPSEQH</sequence>
<evidence type="ECO:0000256" key="1">
    <source>
        <dbReference type="SAM" id="Phobius"/>
    </source>
</evidence>
<organism evidence="3">
    <name type="scientific">Sinorhizobium medicae</name>
    <dbReference type="NCBI Taxonomy" id="110321"/>
    <lineage>
        <taxon>Bacteria</taxon>
        <taxon>Pseudomonadati</taxon>
        <taxon>Pseudomonadota</taxon>
        <taxon>Alphaproteobacteria</taxon>
        <taxon>Hyphomicrobiales</taxon>
        <taxon>Rhizobiaceae</taxon>
        <taxon>Sinorhizobium/Ensifer group</taxon>
        <taxon>Sinorhizobium</taxon>
    </lineage>
</organism>
<dbReference type="RefSeq" id="WP_011974542.1">
    <property type="nucleotide sequence ID" value="NZ_ATYC01000022.1"/>
</dbReference>
<dbReference type="GeneID" id="61613176"/>
<reference evidence="2" key="1">
    <citation type="submission" date="2017-04" db="EMBL/GenBank/DDBJ databases">
        <authorList>
            <person name="Porter S."/>
            <person name="Friesen M.L."/>
            <person name="Faber-Hammond J."/>
        </authorList>
    </citation>
    <scope>NUCLEOTIDE SEQUENCE</scope>
    <source>
        <strain evidence="2">Str16</strain>
    </source>
</reference>